<dbReference type="AlphaFoldDB" id="A0A8H4EHU7"/>
<evidence type="ECO:0000256" key="4">
    <source>
        <dbReference type="ARBA" id="ARBA00023008"/>
    </source>
</evidence>
<dbReference type="OrthoDB" id="2329482at2759"/>
<evidence type="ECO:0000256" key="1">
    <source>
        <dbReference type="ARBA" id="ARBA00009928"/>
    </source>
</evidence>
<dbReference type="Proteomes" id="UP000439903">
    <property type="component" value="Unassembled WGS sequence"/>
</dbReference>
<dbReference type="SUPFAM" id="SSF48056">
    <property type="entry name" value="Di-copper centre-containing domain"/>
    <property type="match status" value="1"/>
</dbReference>
<evidence type="ECO:0000256" key="2">
    <source>
        <dbReference type="ARBA" id="ARBA00011906"/>
    </source>
</evidence>
<evidence type="ECO:0000259" key="8">
    <source>
        <dbReference type="Pfam" id="PF00264"/>
    </source>
</evidence>
<gene>
    <name evidence="9" type="ORF">F8M41_022737</name>
</gene>
<evidence type="ECO:0000256" key="3">
    <source>
        <dbReference type="ARBA" id="ARBA00022723"/>
    </source>
</evidence>
<keyword evidence="3" id="KW-0479">Metal-binding</keyword>
<dbReference type="Pfam" id="PF00264">
    <property type="entry name" value="Tyrosinase"/>
    <property type="match status" value="2"/>
</dbReference>
<dbReference type="InterPro" id="IPR002227">
    <property type="entry name" value="Tyrosinase_Cu-bd"/>
</dbReference>
<evidence type="ECO:0000313" key="10">
    <source>
        <dbReference type="Proteomes" id="UP000439903"/>
    </source>
</evidence>
<proteinExistence type="inferred from homology"/>
<dbReference type="Gene3D" id="1.10.1280.10">
    <property type="entry name" value="Di-copper center containing domain from catechol oxidase"/>
    <property type="match status" value="2"/>
</dbReference>
<dbReference type="PANTHER" id="PTHR11474">
    <property type="entry name" value="TYROSINASE FAMILY MEMBER"/>
    <property type="match status" value="1"/>
</dbReference>
<evidence type="ECO:0000256" key="7">
    <source>
        <dbReference type="ARBA" id="ARBA00048881"/>
    </source>
</evidence>
<organism evidence="9 10">
    <name type="scientific">Gigaspora margarita</name>
    <dbReference type="NCBI Taxonomy" id="4874"/>
    <lineage>
        <taxon>Eukaryota</taxon>
        <taxon>Fungi</taxon>
        <taxon>Fungi incertae sedis</taxon>
        <taxon>Mucoromycota</taxon>
        <taxon>Glomeromycotina</taxon>
        <taxon>Glomeromycetes</taxon>
        <taxon>Diversisporales</taxon>
        <taxon>Gigasporaceae</taxon>
        <taxon>Gigaspora</taxon>
    </lineage>
</organism>
<comment type="catalytic activity">
    <reaction evidence="6">
        <text>2 L-dopa + O2 = 2 L-dopaquinone + 2 H2O</text>
        <dbReference type="Rhea" id="RHEA:34287"/>
        <dbReference type="ChEBI" id="CHEBI:15377"/>
        <dbReference type="ChEBI" id="CHEBI:15379"/>
        <dbReference type="ChEBI" id="CHEBI:57504"/>
        <dbReference type="ChEBI" id="CHEBI:57924"/>
        <dbReference type="EC" id="1.14.18.1"/>
    </reaction>
</comment>
<keyword evidence="5" id="KW-0470">Melanin biosynthesis</keyword>
<dbReference type="PANTHER" id="PTHR11474:SF76">
    <property type="entry name" value="SHKT DOMAIN-CONTAINING PROTEIN"/>
    <property type="match status" value="1"/>
</dbReference>
<dbReference type="GO" id="GO:0004503">
    <property type="term" value="F:tyrosinase activity"/>
    <property type="evidence" value="ECO:0007669"/>
    <property type="project" value="UniProtKB-EC"/>
</dbReference>
<feature type="domain" description="Tyrosinase copper-binding" evidence="8">
    <location>
        <begin position="26"/>
        <end position="170"/>
    </location>
</feature>
<keyword evidence="10" id="KW-1185">Reference proteome</keyword>
<comment type="similarity">
    <text evidence="1">Belongs to the tyrosinase family.</text>
</comment>
<accession>A0A8H4EHU7</accession>
<comment type="caution">
    <text evidence="9">The sequence shown here is derived from an EMBL/GenBank/DDBJ whole genome shotgun (WGS) entry which is preliminary data.</text>
</comment>
<protein>
    <recommendedName>
        <fullName evidence="2">tyrosinase</fullName>
        <ecNumber evidence="2">1.14.18.1</ecNumber>
    </recommendedName>
</protein>
<evidence type="ECO:0000256" key="5">
    <source>
        <dbReference type="ARBA" id="ARBA00023101"/>
    </source>
</evidence>
<dbReference type="GO" id="GO:0042438">
    <property type="term" value="P:melanin biosynthetic process"/>
    <property type="evidence" value="ECO:0007669"/>
    <property type="project" value="UniProtKB-KW"/>
</dbReference>
<dbReference type="EC" id="1.14.18.1" evidence="2"/>
<dbReference type="EMBL" id="WTPW01000715">
    <property type="protein sequence ID" value="KAF0485904.1"/>
    <property type="molecule type" value="Genomic_DNA"/>
</dbReference>
<name>A0A8H4EHU7_GIGMA</name>
<dbReference type="InterPro" id="IPR008922">
    <property type="entry name" value="Di-copper_centre_dom_sf"/>
</dbReference>
<feature type="domain" description="Tyrosinase copper-binding" evidence="8">
    <location>
        <begin position="188"/>
        <end position="241"/>
    </location>
</feature>
<reference evidence="9 10" key="1">
    <citation type="journal article" date="2019" name="Environ. Microbiol.">
        <title>At the nexus of three kingdoms: the genome of the mycorrhizal fungus Gigaspora margarita provides insights into plant, endobacterial and fungal interactions.</title>
        <authorList>
            <person name="Venice F."/>
            <person name="Ghignone S."/>
            <person name="Salvioli di Fossalunga A."/>
            <person name="Amselem J."/>
            <person name="Novero M."/>
            <person name="Xianan X."/>
            <person name="Sedzielewska Toro K."/>
            <person name="Morin E."/>
            <person name="Lipzen A."/>
            <person name="Grigoriev I.V."/>
            <person name="Henrissat B."/>
            <person name="Martin F.M."/>
            <person name="Bonfante P."/>
        </authorList>
    </citation>
    <scope>NUCLEOTIDE SEQUENCE [LARGE SCALE GENOMIC DNA]</scope>
    <source>
        <strain evidence="9 10">BEG34</strain>
    </source>
</reference>
<evidence type="ECO:0000313" key="9">
    <source>
        <dbReference type="EMBL" id="KAF0485904.1"/>
    </source>
</evidence>
<comment type="catalytic activity">
    <reaction evidence="7">
        <text>L-tyrosine + O2 = L-dopaquinone + H2O</text>
        <dbReference type="Rhea" id="RHEA:18117"/>
        <dbReference type="ChEBI" id="CHEBI:15377"/>
        <dbReference type="ChEBI" id="CHEBI:15379"/>
        <dbReference type="ChEBI" id="CHEBI:57924"/>
        <dbReference type="ChEBI" id="CHEBI:58315"/>
        <dbReference type="EC" id="1.14.18.1"/>
    </reaction>
</comment>
<evidence type="ECO:0000256" key="6">
    <source>
        <dbReference type="ARBA" id="ARBA00048233"/>
    </source>
</evidence>
<dbReference type="GO" id="GO:0046872">
    <property type="term" value="F:metal ion binding"/>
    <property type="evidence" value="ECO:0007669"/>
    <property type="project" value="UniProtKB-KW"/>
</dbReference>
<dbReference type="InterPro" id="IPR050316">
    <property type="entry name" value="Tyrosinase/Hemocyanin"/>
</dbReference>
<sequence length="300" mass="34532">MLFSANLYIKKKEVDSGFTFMDIDPTSYWAVASIHGLPYEPYDFLDNDQLGSDDWNPDDSKSGGYCHHGDILFPTWHRPYVLLLKQLIYDEAKNNIIPKYLDDRDKEGKLRADYLKALETLRFPYWDWSSSATLEKGLPSFFWKNTVLINAPKGAQHVPNPLRSSLLYFTTRPWNFKPCCNHGKYTDPNKKIQPLTENYGHYDSIKVIHDNVHGDVGGRGGHMSNPNVATFDPIFFLHHCTFTQQPDVALDENTPLTPFRQSETDFWTSAGVRDICKLGYTYPELKDKIRILLTATKVKN</sequence>
<keyword evidence="4" id="KW-0186">Copper</keyword>